<dbReference type="InterPro" id="IPR046953">
    <property type="entry name" value="Spore_GerAC-like_C"/>
</dbReference>
<reference evidence="12" key="1">
    <citation type="journal article" date="2019" name="Int. J. Syst. Evol. Microbiol.">
        <title>The Global Catalogue of Microorganisms (GCM) 10K type strain sequencing project: providing services to taxonomists for standard genome sequencing and annotation.</title>
        <authorList>
            <consortium name="The Broad Institute Genomics Platform"/>
            <consortium name="The Broad Institute Genome Sequencing Center for Infectious Disease"/>
            <person name="Wu L."/>
            <person name="Ma J."/>
        </authorList>
    </citation>
    <scope>NUCLEOTIDE SEQUENCE [LARGE SCALE GENOMIC DNA]</scope>
    <source>
        <strain evidence="12">CGMCC 1.12286</strain>
    </source>
</reference>
<dbReference type="Proteomes" id="UP001597079">
    <property type="component" value="Unassembled WGS sequence"/>
</dbReference>
<dbReference type="InterPro" id="IPR038501">
    <property type="entry name" value="Spore_GerAC_C_sf"/>
</dbReference>
<dbReference type="RefSeq" id="WP_377941730.1">
    <property type="nucleotide sequence ID" value="NZ_JBHUCX010000014.1"/>
</dbReference>
<feature type="domain" description="Spore germination protein N-terminal" evidence="10">
    <location>
        <begin position="23"/>
        <end position="197"/>
    </location>
</feature>
<keyword evidence="4 8" id="KW-0732">Signal</keyword>
<comment type="similarity">
    <text evidence="2">Belongs to the GerABKC lipoprotein family.</text>
</comment>
<evidence type="ECO:0000256" key="3">
    <source>
        <dbReference type="ARBA" id="ARBA00022544"/>
    </source>
</evidence>
<organism evidence="11 12">
    <name type="scientific">Alicyclobacillus fodiniaquatilis</name>
    <dbReference type="NCBI Taxonomy" id="1661150"/>
    <lineage>
        <taxon>Bacteria</taxon>
        <taxon>Bacillati</taxon>
        <taxon>Bacillota</taxon>
        <taxon>Bacilli</taxon>
        <taxon>Bacillales</taxon>
        <taxon>Alicyclobacillaceae</taxon>
        <taxon>Alicyclobacillus</taxon>
    </lineage>
</organism>
<dbReference type="InterPro" id="IPR057336">
    <property type="entry name" value="GerAC_N"/>
</dbReference>
<feature type="chain" id="PRO_5046833433" evidence="8">
    <location>
        <begin position="21"/>
        <end position="395"/>
    </location>
</feature>
<keyword evidence="6" id="KW-0564">Palmitate</keyword>
<evidence type="ECO:0000259" key="10">
    <source>
        <dbReference type="Pfam" id="PF25198"/>
    </source>
</evidence>
<proteinExistence type="inferred from homology"/>
<dbReference type="NCBIfam" id="TIGR02887">
    <property type="entry name" value="spore_ger_x_C"/>
    <property type="match status" value="1"/>
</dbReference>
<evidence type="ECO:0000256" key="7">
    <source>
        <dbReference type="ARBA" id="ARBA00023288"/>
    </source>
</evidence>
<dbReference type="Gene3D" id="3.30.300.210">
    <property type="entry name" value="Nutrient germinant receptor protein C, domain 3"/>
    <property type="match status" value="1"/>
</dbReference>
<evidence type="ECO:0000256" key="1">
    <source>
        <dbReference type="ARBA" id="ARBA00004635"/>
    </source>
</evidence>
<dbReference type="Pfam" id="PF25198">
    <property type="entry name" value="Spore_GerAC_N"/>
    <property type="match status" value="1"/>
</dbReference>
<dbReference type="Pfam" id="PF05504">
    <property type="entry name" value="Spore_GerAC"/>
    <property type="match status" value="1"/>
</dbReference>
<evidence type="ECO:0000256" key="8">
    <source>
        <dbReference type="SAM" id="SignalP"/>
    </source>
</evidence>
<accession>A0ABW4JCG8</accession>
<dbReference type="PROSITE" id="PS51257">
    <property type="entry name" value="PROKAR_LIPOPROTEIN"/>
    <property type="match status" value="1"/>
</dbReference>
<sequence>MNRKLVVFLSLMLCSCLSTGCLDEMELNDLAIDMGAGIDLVKPKQFSVTKQFIVPSKMNGSQTQGGQANNAYFIISSTGSDISECIKKNQLQLSRHIFVSYRRNLYIGENMAKHGIERTMDVFNRDPKNRLRTDVWVVKDGEARTLLRLSYPLEPFSAAAASQIYKAMGGEVGESFLNFLMDVENDSTYPTLPAVEIVSKVGEGQTKPAIQLAGRAIFDKNLHLIGYLTFDEAVERLWILGKDSYGFFHCEVPNQKGNVTVNITHVRSRIRTMIHPHNQVEINVELKGTGIVRENNTFLDLSQPENIDEVERSFDAQASKQVSNMIARVQHQFGADVFNFGENINRQHPVIWNQLRNNWKDEFSHANVHVAVKVAIRHVGLVGAPLAAKGSDIKQ</sequence>
<evidence type="ECO:0000259" key="9">
    <source>
        <dbReference type="Pfam" id="PF05504"/>
    </source>
</evidence>
<dbReference type="PANTHER" id="PTHR35789:SF1">
    <property type="entry name" value="SPORE GERMINATION PROTEIN B3"/>
    <property type="match status" value="1"/>
</dbReference>
<evidence type="ECO:0000313" key="12">
    <source>
        <dbReference type="Proteomes" id="UP001597079"/>
    </source>
</evidence>
<dbReference type="EMBL" id="JBHUCX010000014">
    <property type="protein sequence ID" value="MFD1674041.1"/>
    <property type="molecule type" value="Genomic_DNA"/>
</dbReference>
<keyword evidence="12" id="KW-1185">Reference proteome</keyword>
<feature type="signal peptide" evidence="8">
    <location>
        <begin position="1"/>
        <end position="20"/>
    </location>
</feature>
<evidence type="ECO:0000313" key="11">
    <source>
        <dbReference type="EMBL" id="MFD1674041.1"/>
    </source>
</evidence>
<keyword evidence="7" id="KW-0449">Lipoprotein</keyword>
<keyword evidence="5" id="KW-0472">Membrane</keyword>
<comment type="caution">
    <text evidence="11">The sequence shown here is derived from an EMBL/GenBank/DDBJ whole genome shotgun (WGS) entry which is preliminary data.</text>
</comment>
<dbReference type="InterPro" id="IPR008844">
    <property type="entry name" value="Spore_GerAC-like"/>
</dbReference>
<comment type="subcellular location">
    <subcellularLocation>
        <location evidence="1">Membrane</location>
        <topology evidence="1">Lipid-anchor</topology>
    </subcellularLocation>
</comment>
<evidence type="ECO:0000256" key="4">
    <source>
        <dbReference type="ARBA" id="ARBA00022729"/>
    </source>
</evidence>
<protein>
    <submittedName>
        <fullName evidence="11">Ger(X)C family spore germination protein</fullName>
    </submittedName>
</protein>
<feature type="domain" description="Spore germination GerAC-like C-terminal" evidence="9">
    <location>
        <begin position="214"/>
        <end position="380"/>
    </location>
</feature>
<dbReference type="Gene3D" id="6.20.190.10">
    <property type="entry name" value="Nutrient germinant receptor protein C, domain 1"/>
    <property type="match status" value="1"/>
</dbReference>
<dbReference type="PANTHER" id="PTHR35789">
    <property type="entry name" value="SPORE GERMINATION PROTEIN B3"/>
    <property type="match status" value="1"/>
</dbReference>
<name>A0ABW4JCG8_9BACL</name>
<evidence type="ECO:0000256" key="5">
    <source>
        <dbReference type="ARBA" id="ARBA00023136"/>
    </source>
</evidence>
<gene>
    <name evidence="11" type="ORF">ACFSB2_04865</name>
</gene>
<evidence type="ECO:0000256" key="6">
    <source>
        <dbReference type="ARBA" id="ARBA00023139"/>
    </source>
</evidence>
<keyword evidence="3" id="KW-0309">Germination</keyword>
<evidence type="ECO:0000256" key="2">
    <source>
        <dbReference type="ARBA" id="ARBA00007886"/>
    </source>
</evidence>